<protein>
    <submittedName>
        <fullName evidence="5">Pyruvate phosphate dikinase, PEP/pyruvate binding domain-containing protein</fullName>
    </submittedName>
</protein>
<accession>A0AAD4N643</accession>
<organism evidence="5 6">
    <name type="scientific">Ditylenchus destructor</name>
    <dbReference type="NCBI Taxonomy" id="166010"/>
    <lineage>
        <taxon>Eukaryota</taxon>
        <taxon>Metazoa</taxon>
        <taxon>Ecdysozoa</taxon>
        <taxon>Nematoda</taxon>
        <taxon>Chromadorea</taxon>
        <taxon>Rhabditida</taxon>
        <taxon>Tylenchina</taxon>
        <taxon>Tylenchomorpha</taxon>
        <taxon>Sphaerularioidea</taxon>
        <taxon>Anguinidae</taxon>
        <taxon>Anguininae</taxon>
        <taxon>Ditylenchus</taxon>
    </lineage>
</organism>
<proteinExistence type="inferred from homology"/>
<comment type="caution">
    <text evidence="5">The sequence shown here is derived from an EMBL/GenBank/DDBJ whole genome shotgun (WGS) entry which is preliminary data.</text>
</comment>
<dbReference type="EMBL" id="JAKKPZ010000013">
    <property type="protein sequence ID" value="KAI1714339.1"/>
    <property type="molecule type" value="Genomic_DNA"/>
</dbReference>
<dbReference type="InterPro" id="IPR002192">
    <property type="entry name" value="PPDK_AMP/ATP-bd"/>
</dbReference>
<evidence type="ECO:0000259" key="4">
    <source>
        <dbReference type="Pfam" id="PF01326"/>
    </source>
</evidence>
<feature type="domain" description="Pyruvate phosphate dikinase AMP/ATP-binding" evidence="4">
    <location>
        <begin position="823"/>
        <end position="1056"/>
    </location>
</feature>
<dbReference type="GO" id="GO:0005524">
    <property type="term" value="F:ATP binding"/>
    <property type="evidence" value="ECO:0007669"/>
    <property type="project" value="InterPro"/>
</dbReference>
<evidence type="ECO:0000259" key="3">
    <source>
        <dbReference type="Pfam" id="PF00391"/>
    </source>
</evidence>
<gene>
    <name evidence="5" type="ORF">DdX_08432</name>
</gene>
<evidence type="ECO:0000313" key="6">
    <source>
        <dbReference type="Proteomes" id="UP001201812"/>
    </source>
</evidence>
<sequence length="1600" mass="180586">MTISQFMLNNQPDFSQLGMLRCQLEVQDSGSISECLDFHGPRIVLAEHAKDSCILSINELCFDHNIENSQREILYSMPIQRNVLRIKQTIKPNHRVTVSLIEDKLDFTLYGQDEIEMSEKIFVRSRVLFKNQACSQYSLGIRMKRESDEESGSTQIETGPSQELHQSSCHQPSYQSSTFLDKAECVNESLCGGKAANLARIIQYCKSHECSNAPTFKVPRGFVITTSYYEEFLKENAEIREILENLSNCRTKEDLSKFASRIFEVVQNSKDFLYKSSIVQECVTKCFGHLPKARFAVRSSAIGEDGTEFSSAGQMETFLEVPPEEVCERIIDCWASNFRCEILNYRFENGISLNIPLAVIVQEMVTDGVAGVLFTSDPVQRNTSKAVINMVQGLGESLVGGHTTPTQVIVDKTTMQICEKNSEDILLDEETCQKLVQIGAFIQENIFAGISQDIEFVVKNPPNGEPEIFILQSRCITSLDLESDWELHHEFDTALFCESDLVTTANITEVLPNVQSPLHISFFNLSLSGRIHDLVQMDSLFGTAISFKHYPCCLAVHRQRSFLNLTEIYLADWEVPERDHIGEYSLAGHKVFTEEMIEAAKKRFPPKSGLTKLYRLFKALKLLYFDSRKLLGKAKHLLNESAAIKQAIDSANKSETLAHIEHLHKICDQAMFIHTSESTFSSITYTFVAMLLRGSSEGDLTPEVLSDIALIYSHNPLEVVSADAAKRIENIAKRIFKDGHLREFTSFDEATTAFKWLRLQSSEIETMFRDFFVKHGHRGLNEMDFLGKSWDSGPSQELHQSSCHQPSYQSSTFLDKAECVNESLCGGKAANLARIIQYCKSHECSNAPTFKVPRGFVITTSYYEEFLKENAEIREILENLSNCRTKEDLSKFASRIFEVVQNSKDFLYKSSIVQECVTKCFGHLPKARFAVRSSAIGEDGTEFSSAGQMETFLEVPPEEVCERIIDCWASNFRCEILNYRFENGISLNIPLAVIVQEMVTDGVAGVLFTSDPVQRNTSKAVINMVQGLGESLVGGHTTPTQVMVDKTTMQICEKNSEDILLDEETCQKLVQIGAFFQENIFAGISQDIEFVVKNPPNGEPEIFILQSRCITSLDLESDWELHHEFDTALFCESDLVTTANITEVLPNVQSPLHISFFNLSLSGRIHDLVQMDSLFGTAISFKHYPCCLAVHRQRSFLNLTEIYLADWEVPERDHIGEYSLAGHKVFTEEMIEAAKKRFPPKSGLTKLYRLFKALKLLYFDSRKLLGKAKHLLNESAAIKQAIDSANKSETLAHIEHLHKICDQAMFIHTSESTFSSITYTFVAMLLRGSSDSAKRNENTKLDVDQILAKLKSKLNATQRFALKLLIPYAHRGVYGREESKNHVVKVAHTLRYAFFHLAKCLMDEVHLPSTDLILFMTYDEIRQIVQNSAHVPTLISRSRRRMRIYESQDSLRYPLLNVGTPTPMKSHDLPRGDESAKRLTGTCVCEGLVRGRVRVARTLDEAQETQPGEILITQHTDIGWSPLFPILKGLVTEVGGLLSHGAVVARENGLPCLIAVHDASYVFYTGDEVWLNATEGYIQSTSRDTCNEECDKFNNIGEIH</sequence>
<dbReference type="InterPro" id="IPR036637">
    <property type="entry name" value="Phosphohistidine_dom_sf"/>
</dbReference>
<dbReference type="SUPFAM" id="SSF52009">
    <property type="entry name" value="Phosphohistidine domain"/>
    <property type="match status" value="1"/>
</dbReference>
<dbReference type="InterPro" id="IPR013815">
    <property type="entry name" value="ATP_grasp_subdomain_1"/>
</dbReference>
<feature type="compositionally biased region" description="Polar residues" evidence="2">
    <location>
        <begin position="152"/>
        <end position="169"/>
    </location>
</feature>
<dbReference type="Gene3D" id="3.30.1490.20">
    <property type="entry name" value="ATP-grasp fold, A domain"/>
    <property type="match status" value="2"/>
</dbReference>
<dbReference type="InterPro" id="IPR051549">
    <property type="entry name" value="PEP_Utilizing_Enz"/>
</dbReference>
<feature type="region of interest" description="Disordered" evidence="2">
    <location>
        <begin position="145"/>
        <end position="169"/>
    </location>
</feature>
<evidence type="ECO:0000256" key="2">
    <source>
        <dbReference type="SAM" id="MobiDB-lite"/>
    </source>
</evidence>
<reference evidence="5" key="1">
    <citation type="submission" date="2022-01" db="EMBL/GenBank/DDBJ databases">
        <title>Genome Sequence Resource for Two Populations of Ditylenchus destructor, the Migratory Endoparasitic Phytonematode.</title>
        <authorList>
            <person name="Zhang H."/>
            <person name="Lin R."/>
            <person name="Xie B."/>
        </authorList>
    </citation>
    <scope>NUCLEOTIDE SEQUENCE</scope>
    <source>
        <strain evidence="5">BazhouSP</strain>
    </source>
</reference>
<keyword evidence="5" id="KW-0670">Pyruvate</keyword>
<dbReference type="Proteomes" id="UP001201812">
    <property type="component" value="Unassembled WGS sequence"/>
</dbReference>
<comment type="similarity">
    <text evidence="1">Belongs to the PEP-utilizing enzyme family.</text>
</comment>
<dbReference type="SUPFAM" id="SSF56059">
    <property type="entry name" value="Glutathione synthetase ATP-binding domain-like"/>
    <property type="match status" value="2"/>
</dbReference>
<dbReference type="Pfam" id="PF01326">
    <property type="entry name" value="PPDK_N"/>
    <property type="match status" value="2"/>
</dbReference>
<dbReference type="Gene3D" id="3.30.470.20">
    <property type="entry name" value="ATP-grasp fold, B domain"/>
    <property type="match status" value="3"/>
</dbReference>
<name>A0AAD4N643_9BILA</name>
<evidence type="ECO:0000313" key="5">
    <source>
        <dbReference type="EMBL" id="KAI1714339.1"/>
    </source>
</evidence>
<feature type="domain" description="PEP-utilising enzyme mobile" evidence="3">
    <location>
        <begin position="1506"/>
        <end position="1576"/>
    </location>
</feature>
<dbReference type="Pfam" id="PF00391">
    <property type="entry name" value="PEP-utilizers"/>
    <property type="match status" value="1"/>
</dbReference>
<evidence type="ECO:0000256" key="1">
    <source>
        <dbReference type="ARBA" id="ARBA00007837"/>
    </source>
</evidence>
<dbReference type="PANTHER" id="PTHR43615:SF1">
    <property type="entry name" value="PPDK_N DOMAIN-CONTAINING PROTEIN"/>
    <property type="match status" value="1"/>
</dbReference>
<dbReference type="InterPro" id="IPR008279">
    <property type="entry name" value="PEP-util_enz_mobile_dom"/>
</dbReference>
<feature type="domain" description="Pyruvate phosphate dikinase AMP/ATP-binding" evidence="4">
    <location>
        <begin position="189"/>
        <end position="422"/>
    </location>
</feature>
<dbReference type="Gene3D" id="3.50.30.10">
    <property type="entry name" value="Phosphohistidine domain"/>
    <property type="match status" value="1"/>
</dbReference>
<dbReference type="PANTHER" id="PTHR43615">
    <property type="entry name" value="PHOSPHOENOLPYRUVATE SYNTHASE-RELATED"/>
    <property type="match status" value="1"/>
</dbReference>
<dbReference type="GO" id="GO:0016301">
    <property type="term" value="F:kinase activity"/>
    <property type="evidence" value="ECO:0007669"/>
    <property type="project" value="InterPro"/>
</dbReference>
<keyword evidence="6" id="KW-1185">Reference proteome</keyword>